<evidence type="ECO:0000313" key="1">
    <source>
        <dbReference type="EMBL" id="OUD13071.1"/>
    </source>
</evidence>
<keyword evidence="2" id="KW-1185">Reference proteome</keyword>
<sequence>MNTLNWKSYLGKDGLFIKAFKPLREQLNRQANELGIENLNWLIKSGKGGDVPYLYYHDISLYRHCMDVATVAFMLFVHAWQNNKAPHPEQSNQFVAPDDEATAEQLVRTLFAIAFMHDADKYVGAELSSSPNERQLQQLHADLAIEQWANLSLPLSLTLVSMVETTRGKGTAIMTGVRPTLNQYFLGELVGWSDGIVSAGSELGYAAIVESYNKHLAAFSKNYGIPITSLKLVSFQYDPVILAELQDVFIKHFYDHNYFPLVCILEGRILKVSLPENYPLLDVFDELRDRLSFQFPTMDRIQNTGEVVLSYVKTPAHLIKAVGDFKQAKAKSYTGLLSIKSVDKATVKTLINRWINEYDLVAAQESEGAFIQTILPSQQEHEIELYALVISAALRGIDPKTSFSEKLLNQRTQQLLQNYPEIAVKLQEELGGIELSDLQKDTQQAVLAMLASELIDDQDDLEAMIAVCQGDFPVDEATDEGINTIITQLTAQCGLAQPADNEWLYATAPKAGTCVICSAPADTEISQKLKTNIKTSAFYNGIGHRKSIWSQAGINYLCPACIKQQELTQQRYPKLSGKPLLVATPFRGLISANLEEVGVESVLSSYDVHKNWQYFLPWNMDLNHRYPLSLEEEQSEFQEQVKALYRWAKFALITGNATHLFIAAQRDCKATLLFEQMPPLINTLLLDLVVKTEDIAALPAEVKAKLQQRQLLDKLTRQLPYEQNTWRRNRLIAVVERLKLFVDLLGFHEGFQALSAMTEYGWWPVAWLAQREPDSSLKKKSLKFMLDIAQEQYPMTNSTLTTLAESAAAIQRYPGWEASNSDKRFCLTLALEQYEIGVNHQLDKETIVAAIAGVLADTLLRREMHTGGNSQFPARCQAFGEIFYDFVTQFSMQKVIDPRFQRFLLAAYAHLFMQTSLAHSKANKEKYANSQAELISTEN</sequence>
<evidence type="ECO:0000313" key="2">
    <source>
        <dbReference type="Proteomes" id="UP000194798"/>
    </source>
</evidence>
<evidence type="ECO:0008006" key="3">
    <source>
        <dbReference type="Google" id="ProtNLM"/>
    </source>
</evidence>
<gene>
    <name evidence="1" type="ORF">TPSD3_10495</name>
</gene>
<dbReference type="AlphaFoldDB" id="A0A251X6I2"/>
<proteinExistence type="predicted"/>
<comment type="caution">
    <text evidence="1">The sequence shown here is derived from an EMBL/GenBank/DDBJ whole genome shotgun (WGS) entry which is preliminary data.</text>
</comment>
<dbReference type="RefSeq" id="WP_086488519.1">
    <property type="nucleotide sequence ID" value="NZ_MSLT01000018.1"/>
</dbReference>
<protein>
    <recommendedName>
        <fullName evidence="3">Type I-D CRISPR-associated protein Cas10d/Csc3</fullName>
    </recommendedName>
</protein>
<reference evidence="1 2" key="1">
    <citation type="submission" date="2016-12" db="EMBL/GenBank/DDBJ databases">
        <title>Thioflexothrix psekupsii D3 genome sequencing and assembly.</title>
        <authorList>
            <person name="Fomenkov A."/>
            <person name="Vincze T."/>
            <person name="Grabovich M."/>
            <person name="Anton B.P."/>
            <person name="Dubinina G."/>
            <person name="Orlova M."/>
            <person name="Belousova E."/>
            <person name="Roberts R.J."/>
        </authorList>
    </citation>
    <scope>NUCLEOTIDE SEQUENCE [LARGE SCALE GENOMIC DNA]</scope>
    <source>
        <strain evidence="1">D3</strain>
    </source>
</reference>
<accession>A0A251X6I2</accession>
<name>A0A251X6I2_9GAMM</name>
<organism evidence="1 2">
    <name type="scientific">Thioflexithrix psekupsensis</name>
    <dbReference type="NCBI Taxonomy" id="1570016"/>
    <lineage>
        <taxon>Bacteria</taxon>
        <taxon>Pseudomonadati</taxon>
        <taxon>Pseudomonadota</taxon>
        <taxon>Gammaproteobacteria</taxon>
        <taxon>Thiotrichales</taxon>
        <taxon>Thioflexithrix</taxon>
    </lineage>
</organism>
<dbReference type="Proteomes" id="UP000194798">
    <property type="component" value="Unassembled WGS sequence"/>
</dbReference>
<dbReference type="EMBL" id="MSLT01000018">
    <property type="protein sequence ID" value="OUD13071.1"/>
    <property type="molecule type" value="Genomic_DNA"/>
</dbReference>